<dbReference type="RefSeq" id="WP_099556983.1">
    <property type="nucleotide sequence ID" value="NZ_LT960614.1"/>
</dbReference>
<dbReference type="EMBL" id="LT960614">
    <property type="protein sequence ID" value="SON56631.1"/>
    <property type="molecule type" value="Genomic_DNA"/>
</dbReference>
<evidence type="ECO:0000313" key="3">
    <source>
        <dbReference type="Proteomes" id="UP000223606"/>
    </source>
</evidence>
<dbReference type="Pfam" id="PF20172">
    <property type="entry name" value="DUF6538"/>
    <property type="match status" value="1"/>
</dbReference>
<gene>
    <name evidence="2" type="ORF">HDIA_3090</name>
</gene>
<name>A0A2C9DA63_9HYPH</name>
<dbReference type="Proteomes" id="UP000223606">
    <property type="component" value="Chromosome 1"/>
</dbReference>
<dbReference type="OrthoDB" id="9784724at2"/>
<accession>A0A2C9DA63</accession>
<protein>
    <recommendedName>
        <fullName evidence="1">DUF6538 domain-containing protein</fullName>
    </recommendedName>
</protein>
<proteinExistence type="predicted"/>
<feature type="domain" description="DUF6538" evidence="1">
    <location>
        <begin position="6"/>
        <end position="57"/>
    </location>
</feature>
<keyword evidence="3" id="KW-1185">Reference proteome</keyword>
<sequence length="64" mass="7711">MARASYLQRREGRYYLQIRFSRSVAALFGKEQYRSSLKTTCYKEAKLRLTEVLSWFHRMNDALD</sequence>
<organism evidence="2 3">
    <name type="scientific">Hartmannibacter diazotrophicus</name>
    <dbReference type="NCBI Taxonomy" id="1482074"/>
    <lineage>
        <taxon>Bacteria</taxon>
        <taxon>Pseudomonadati</taxon>
        <taxon>Pseudomonadota</taxon>
        <taxon>Alphaproteobacteria</taxon>
        <taxon>Hyphomicrobiales</taxon>
        <taxon>Pleomorphomonadaceae</taxon>
        <taxon>Hartmannibacter</taxon>
    </lineage>
</organism>
<evidence type="ECO:0000259" key="1">
    <source>
        <dbReference type="Pfam" id="PF20172"/>
    </source>
</evidence>
<dbReference type="InterPro" id="IPR046668">
    <property type="entry name" value="DUF6538"/>
</dbReference>
<reference evidence="3" key="1">
    <citation type="submission" date="2017-09" db="EMBL/GenBank/DDBJ databases">
        <title>Genome sequence of Nannocystis excedens DSM 71.</title>
        <authorList>
            <person name="Blom J."/>
        </authorList>
    </citation>
    <scope>NUCLEOTIDE SEQUENCE [LARGE SCALE GENOMIC DNA]</scope>
    <source>
        <strain evidence="3">type strain: E19</strain>
    </source>
</reference>
<evidence type="ECO:0000313" key="2">
    <source>
        <dbReference type="EMBL" id="SON56631.1"/>
    </source>
</evidence>
<dbReference type="AlphaFoldDB" id="A0A2C9DA63"/>
<dbReference type="KEGG" id="hdi:HDIA_3090"/>